<dbReference type="Pfam" id="PF16747">
    <property type="entry name" value="Adhesin_E"/>
    <property type="match status" value="1"/>
</dbReference>
<dbReference type="RefSeq" id="WP_004513937.1">
    <property type="nucleotide sequence ID" value="NC_007517.1"/>
</dbReference>
<keyword evidence="1" id="KW-0732">Signal</keyword>
<dbReference type="STRING" id="269799.Gmet_0907"/>
<protein>
    <recommendedName>
        <fullName evidence="2">Surface-adhesin protein E-like domain-containing protein</fullName>
    </recommendedName>
</protein>
<name>Q39X75_GEOMG</name>
<feature type="signal peptide" evidence="1">
    <location>
        <begin position="1"/>
        <end position="29"/>
    </location>
</feature>
<feature type="chain" id="PRO_5004223582" description="Surface-adhesin protein E-like domain-containing protein" evidence="1">
    <location>
        <begin position="30"/>
        <end position="150"/>
    </location>
</feature>
<evidence type="ECO:0000256" key="1">
    <source>
        <dbReference type="SAM" id="SignalP"/>
    </source>
</evidence>
<organism evidence="3 4">
    <name type="scientific">Geobacter metallireducens (strain ATCC 53774 / DSM 7210 / GS-15)</name>
    <dbReference type="NCBI Taxonomy" id="269799"/>
    <lineage>
        <taxon>Bacteria</taxon>
        <taxon>Pseudomonadati</taxon>
        <taxon>Thermodesulfobacteriota</taxon>
        <taxon>Desulfuromonadia</taxon>
        <taxon>Geobacterales</taxon>
        <taxon>Geobacteraceae</taxon>
        <taxon>Geobacter</taxon>
    </lineage>
</organism>
<keyword evidence="4" id="KW-1185">Reference proteome</keyword>
<dbReference type="AlphaFoldDB" id="Q39X75"/>
<evidence type="ECO:0000313" key="3">
    <source>
        <dbReference type="EMBL" id="ABB31149.1"/>
    </source>
</evidence>
<sequence length="150" mass="16797">MKRSWGIWALTAALTIMAPSAVPVSPAYAADDQWVLLDEDPSTSRYYYDTTSIVQDDEDSVTVRTKAVYTAEGKADALDTIGHPKGFEDLADTNFYYTINCSDDMSRLEKVVHRDSTGRTIKEYLLAGKTPWEQIEADTRMSLLRDAVCD</sequence>
<dbReference type="KEGG" id="gme:Gmet_0907"/>
<evidence type="ECO:0000259" key="2">
    <source>
        <dbReference type="Pfam" id="PF16747"/>
    </source>
</evidence>
<dbReference type="InterPro" id="IPR031939">
    <property type="entry name" value="Adhesin_E-like"/>
</dbReference>
<reference evidence="3 4" key="2">
    <citation type="journal article" date="2009" name="BMC Microbiol.">
        <title>The genome sequence of Geobacter metallireducens: features of metabolism, physiology and regulation common and dissimilar to Geobacter sulfurreducens.</title>
        <authorList>
            <person name="Aklujkar M."/>
            <person name="Krushkal J."/>
            <person name="DiBartolo G."/>
            <person name="Lapidus A."/>
            <person name="Land M.L."/>
            <person name="Lovley D.R."/>
        </authorList>
    </citation>
    <scope>NUCLEOTIDE SEQUENCE [LARGE SCALE GENOMIC DNA]</scope>
    <source>
        <strain evidence="4">ATCC 53774 / DSM 7210 / GS-15</strain>
    </source>
</reference>
<accession>Q39X75</accession>
<gene>
    <name evidence="3" type="ordered locus">Gmet_0907</name>
</gene>
<feature type="domain" description="Surface-adhesin protein E-like" evidence="2">
    <location>
        <begin position="34"/>
        <end position="149"/>
    </location>
</feature>
<dbReference type="Proteomes" id="UP000007073">
    <property type="component" value="Chromosome"/>
</dbReference>
<evidence type="ECO:0000313" key="4">
    <source>
        <dbReference type="Proteomes" id="UP000007073"/>
    </source>
</evidence>
<proteinExistence type="predicted"/>
<dbReference type="HOGENOM" id="CLU_149937_0_0_7"/>
<reference evidence="3 4" key="1">
    <citation type="submission" date="2005-10" db="EMBL/GenBank/DDBJ databases">
        <title>Complete sequence of Geobacter metallireducens GS-15.</title>
        <authorList>
            <consortium name="US DOE Joint Genome Institute"/>
            <person name="Copeland A."/>
            <person name="Lucas S."/>
            <person name="Lapidus A."/>
            <person name="Barry K."/>
            <person name="Detter J.C."/>
            <person name="Glavina T."/>
            <person name="Hammon N."/>
            <person name="Israni S."/>
            <person name="Pitluck S."/>
            <person name="Di Bartolo G."/>
            <person name="Chain P."/>
            <person name="Schmutz J."/>
            <person name="Larimer F."/>
            <person name="Land M."/>
            <person name="Kyrpides N."/>
            <person name="Ivanova N."/>
            <person name="Richardson P."/>
        </authorList>
    </citation>
    <scope>NUCLEOTIDE SEQUENCE [LARGE SCALE GENOMIC DNA]</scope>
    <source>
        <strain evidence="4">ATCC 53774 / DSM 7210 / GS-15</strain>
    </source>
</reference>
<dbReference type="EMBL" id="CP000148">
    <property type="protein sequence ID" value="ABB31149.1"/>
    <property type="molecule type" value="Genomic_DNA"/>
</dbReference>